<feature type="compositionally biased region" description="Basic residues" evidence="7">
    <location>
        <begin position="1583"/>
        <end position="1597"/>
    </location>
</feature>
<evidence type="ECO:0000256" key="2">
    <source>
        <dbReference type="ARBA" id="ARBA00004574"/>
    </source>
</evidence>
<dbReference type="PANTHER" id="PTHR22928">
    <property type="entry name" value="TELOMERE-ASSOCIATED PROTEIN RIF1"/>
    <property type="match status" value="1"/>
</dbReference>
<dbReference type="VEuPathDB" id="FungiDB:TRIREDRAFT_78343"/>
<evidence type="ECO:0000256" key="4">
    <source>
        <dbReference type="ARBA" id="ARBA00022895"/>
    </source>
</evidence>
<evidence type="ECO:0000256" key="6">
    <source>
        <dbReference type="ARBA" id="ARBA00023306"/>
    </source>
</evidence>
<keyword evidence="10" id="KW-1185">Reference proteome</keyword>
<evidence type="ECO:0000259" key="8">
    <source>
        <dbReference type="Pfam" id="PF12231"/>
    </source>
</evidence>
<feature type="compositionally biased region" description="Low complexity" evidence="7">
    <location>
        <begin position="1547"/>
        <end position="1558"/>
    </location>
</feature>
<dbReference type="STRING" id="431241.G0RKB1"/>
<keyword evidence="3" id="KW-0158">Chromosome</keyword>
<feature type="region of interest" description="Disordered" evidence="7">
    <location>
        <begin position="1"/>
        <end position="80"/>
    </location>
</feature>
<dbReference type="InterPro" id="IPR022031">
    <property type="entry name" value="Rif1_N"/>
</dbReference>
<proteinExistence type="predicted"/>
<feature type="domain" description="Telomere-associated protein Rif1 N-terminal" evidence="8">
    <location>
        <begin position="155"/>
        <end position="525"/>
    </location>
</feature>
<dbReference type="GeneID" id="18488871"/>
<feature type="compositionally biased region" description="Low complexity" evidence="7">
    <location>
        <begin position="1"/>
        <end position="16"/>
    </location>
</feature>
<dbReference type="Pfam" id="PF12231">
    <property type="entry name" value="Rif1_N"/>
    <property type="match status" value="1"/>
</dbReference>
<reference evidence="9 10" key="1">
    <citation type="journal article" date="2008" name="Nat. Biotechnol.">
        <title>Genome sequencing and analysis of the biomass-degrading fungus Trichoderma reesei (syn. Hypocrea jecorina).</title>
        <authorList>
            <person name="Martinez D."/>
            <person name="Berka R.M."/>
            <person name="Henrissat B."/>
            <person name="Saloheimo M."/>
            <person name="Arvas M."/>
            <person name="Baker S.E."/>
            <person name="Chapman J."/>
            <person name="Chertkov O."/>
            <person name="Coutinho P.M."/>
            <person name="Cullen D."/>
            <person name="Danchin E.G."/>
            <person name="Grigoriev I.V."/>
            <person name="Harris P."/>
            <person name="Jackson M."/>
            <person name="Kubicek C.P."/>
            <person name="Han C.S."/>
            <person name="Ho I."/>
            <person name="Larrondo L.F."/>
            <person name="de Leon A.L."/>
            <person name="Magnuson J.K."/>
            <person name="Merino S."/>
            <person name="Misra M."/>
            <person name="Nelson B."/>
            <person name="Putnam N."/>
            <person name="Robbertse B."/>
            <person name="Salamov A.A."/>
            <person name="Schmoll M."/>
            <person name="Terry A."/>
            <person name="Thayer N."/>
            <person name="Westerholm-Parvinen A."/>
            <person name="Schoch C.L."/>
            <person name="Yao J."/>
            <person name="Barabote R."/>
            <person name="Nelson M.A."/>
            <person name="Detter C."/>
            <person name="Bruce D."/>
            <person name="Kuske C.R."/>
            <person name="Xie G."/>
            <person name="Richardson P."/>
            <person name="Rokhsar D.S."/>
            <person name="Lucas S.M."/>
            <person name="Rubin E.M."/>
            <person name="Dunn-Coleman N."/>
            <person name="Ward M."/>
            <person name="Brettin T.S."/>
        </authorList>
    </citation>
    <scope>NUCLEOTIDE SEQUENCE [LARGE SCALE GENOMIC DNA]</scope>
    <source>
        <strain evidence="9 10">QM6a</strain>
    </source>
</reference>
<dbReference type="PANTHER" id="PTHR22928:SF3">
    <property type="entry name" value="TELOMERE-ASSOCIATED PROTEIN RIF1"/>
    <property type="match status" value="1"/>
</dbReference>
<gene>
    <name evidence="9" type="ORF">TRIREDRAFT_78343</name>
</gene>
<evidence type="ECO:0000313" key="10">
    <source>
        <dbReference type="Proteomes" id="UP000008984"/>
    </source>
</evidence>
<feature type="compositionally biased region" description="Polar residues" evidence="7">
    <location>
        <begin position="40"/>
        <end position="73"/>
    </location>
</feature>
<dbReference type="GO" id="GO:0005634">
    <property type="term" value="C:nucleus"/>
    <property type="evidence" value="ECO:0007669"/>
    <property type="project" value="UniProtKB-SubCell"/>
</dbReference>
<feature type="compositionally biased region" description="Low complexity" evidence="7">
    <location>
        <begin position="1134"/>
        <end position="1145"/>
    </location>
</feature>
<dbReference type="Proteomes" id="UP000008984">
    <property type="component" value="Unassembled WGS sequence"/>
</dbReference>
<organism evidence="10">
    <name type="scientific">Hypocrea jecorina (strain QM6a)</name>
    <name type="common">Trichoderma reesei</name>
    <dbReference type="NCBI Taxonomy" id="431241"/>
    <lineage>
        <taxon>Eukaryota</taxon>
        <taxon>Fungi</taxon>
        <taxon>Dikarya</taxon>
        <taxon>Ascomycota</taxon>
        <taxon>Pezizomycotina</taxon>
        <taxon>Sordariomycetes</taxon>
        <taxon>Hypocreomycetidae</taxon>
        <taxon>Hypocreales</taxon>
        <taxon>Hypocreaceae</taxon>
        <taxon>Trichoderma</taxon>
    </lineage>
</organism>
<sequence>MASSAAPAPASNLESLPPRPPTPPREAGKESDPTARTILSRASSSDPQDSLQTPPTANTPTSTDVPASQLMSSRTRKRVVWSAHTEYKDPVDYRSIERLHRSSPISVPSPASKPIKGILKPSPSPNPLVSSGAEFDLVLGQPNIIEMLDSTIKQLAGADRDSKLDAYMTLSRALKASNNLPDRVALQDKMSLFMHFIQRDITSKNDTGALDTSLVNHALTLLATFLHFPAIASTLSTDFGIFIVDHSIRAFEDASSPKDVVRHLMQVIAFQNFSPKVMTSDRVGRLVTALHQIENHLKGKSIVMSRIHIYRRLVKQARLHMVAHSSWLKDMLLDMLSTIKDIRAQAISLATEAGFALRSEKQLLRKASEIFQTANEDQTYIEYYIKRLQEMLKDKASASAVPQIWSAIILFMRCPLERWQYYSPWLTLVQSAFNSADATTKQEANFAWNRYIYLTLVDSKVSPKILGTLCQPLLSQLRRRANPRQLEEAVRLQRTVIGGACNLYYYAFAPGNDKLSLDSTWDVAVQPVLSQLVDLDGKPEIPGDCLMQAGRILTSLLDVATPRMWRQDRIMEIPPANPEELPPLDSKWVRRNCDKVFGTAGPILSRRFHDLANKESLLYRLWYAFVGAVAAASAKDIKVSEDTAKFFAHTFGLLSMIWRTGIPASSNLPAPAFLASIRNFIDILVKALGMLPFTEKKLAMTVVDTYESFATPSQNQGRSSSPGIVRTPLHHLFSMLSSVPPGVSEDEALSEFFLCVFEPFFHGKSTKARLELTQELLQLLPRDSPSPSGPWLLAAQNLSLSLDNNETTAILTGSGKLLGPKYRDIVSLLERGLVGHPQLASERWFSLFERLSEHVAQQLGDAGRALAVVEPLAKVLLACVGTSEIQRPSATTLKATQVLFGVAKLPRDQTALNTARQRLWGTSLTSVRSGSLDPFDNLYKLGNQILRTFYNKISVFDSDSEIVPVMQSIESYLVRCFSQLGLKALTGLQTGLCLWIEDDKSCYAHDEESLLSKTLIHLWDRISTKLAGRGQLTKDEFSQLEPLLTSAFKSKLPAIVDTTIELWNVLARDEENLACSDSLKSVASEAGSKKQQLLAKAGKNGGAFGAQEPSLNQPPDDNGLVMLSSNSSRLNNQAASSSRATTRLSAQKRRKEESLDTSRTRATKRTGTPKLRHDNSQVMFTLVPSSSPPPVDDSQHLTERQKEVRERQREAEHIYSDMRTSSSPPPEEKSPKTVEAPAPTESHAGETTPRRAASFDNLVSSTPTPRRGQLMQVDDNDPPSSPPVPRPYPLLSEIKSRSRMDNSLDSWEFSSPPGSPGPNDQEAASEAQLPGEKQADKANDKAKTKPKVVGISYERIIPSSFIEEESSSSDLTDLSDREASPSPEPPRLPETPTRKRLLRDAARVEDSPKSGDDEFVDARSSPEKTLVPRATDTSFALSEGDESRMMKLAEELESGGGPVQDTIEVVADSSDEHSSAEEPRAPSPPRTRRAAKRASSVVIPSTPAAPVNESEGAGSKKKRKRSRSRQSEGRSKKQRSETPKPAKDVEAAAASEKVSEAAGMETRGSARRHRQQRQLEDSNKKAAASKKRSSKRNKKRRGGDTDDEAASQLVKETDAAATESQEASGNTEDEVLPSTNEEPHQQSLESIVADVDVVMDDAAVADKPESEPQDTEQEAEVKKKEKKKKKDTALTIMETLQNSLEQLRQVALPRSEVYKMEDVLMDLKRELFEAERRGRQSS</sequence>
<feature type="compositionally biased region" description="Polar residues" evidence="7">
    <location>
        <begin position="1633"/>
        <end position="1645"/>
    </location>
</feature>
<feature type="compositionally biased region" description="Basic and acidic residues" evidence="7">
    <location>
        <begin position="1333"/>
        <end position="1343"/>
    </location>
</feature>
<dbReference type="HOGENOM" id="CLU_000830_2_0_1"/>
<evidence type="ECO:0000256" key="3">
    <source>
        <dbReference type="ARBA" id="ARBA00022454"/>
    </source>
</evidence>
<feature type="compositionally biased region" description="Pro residues" evidence="7">
    <location>
        <begin position="1279"/>
        <end position="1288"/>
    </location>
</feature>
<dbReference type="eggNOG" id="ENOG502QSZW">
    <property type="taxonomic scope" value="Eukaryota"/>
</dbReference>
<feature type="compositionally biased region" description="Low complexity" evidence="7">
    <location>
        <begin position="1648"/>
        <end position="1658"/>
    </location>
</feature>
<evidence type="ECO:0000256" key="1">
    <source>
        <dbReference type="ARBA" id="ARBA00004123"/>
    </source>
</evidence>
<dbReference type="EMBL" id="GL985065">
    <property type="protein sequence ID" value="EGR48229.1"/>
    <property type="molecule type" value="Genomic_DNA"/>
</dbReference>
<keyword evidence="5" id="KW-0539">Nucleus</keyword>
<evidence type="ECO:0000313" key="9">
    <source>
        <dbReference type="EMBL" id="EGR48229.1"/>
    </source>
</evidence>
<feature type="compositionally biased region" description="Polar residues" evidence="7">
    <location>
        <begin position="1123"/>
        <end position="1133"/>
    </location>
</feature>
<feature type="compositionally biased region" description="Basic and acidic residues" evidence="7">
    <location>
        <begin position="1150"/>
        <end position="1159"/>
    </location>
</feature>
<dbReference type="OrthoDB" id="5399929at2759"/>
<keyword evidence="4" id="KW-0779">Telomere</keyword>
<feature type="compositionally biased region" description="Basic and acidic residues" evidence="7">
    <location>
        <begin position="1398"/>
        <end position="1422"/>
    </location>
</feature>
<evidence type="ECO:0000256" key="5">
    <source>
        <dbReference type="ARBA" id="ARBA00023242"/>
    </source>
</evidence>
<feature type="compositionally biased region" description="Basic and acidic residues" evidence="7">
    <location>
        <begin position="1470"/>
        <end position="1480"/>
    </location>
</feature>
<name>G0RKB1_HYPJQ</name>
<protein>
    <submittedName>
        <fullName evidence="9">Predicted protein</fullName>
    </submittedName>
</protein>
<dbReference type="KEGG" id="tre:TRIREDRAFT_78343"/>
<dbReference type="GO" id="GO:0140445">
    <property type="term" value="C:chromosome, telomeric repeat region"/>
    <property type="evidence" value="ECO:0007669"/>
    <property type="project" value="TreeGrafter"/>
</dbReference>
<keyword evidence="6" id="KW-0131">Cell cycle</keyword>
<comment type="subcellular location">
    <subcellularLocation>
        <location evidence="2">Chromosome</location>
        <location evidence="2">Telomere</location>
    </subcellularLocation>
    <subcellularLocation>
        <location evidence="1">Nucleus</location>
    </subcellularLocation>
</comment>
<dbReference type="GO" id="GO:0000723">
    <property type="term" value="P:telomere maintenance"/>
    <property type="evidence" value="ECO:0007669"/>
    <property type="project" value="TreeGrafter"/>
</dbReference>
<feature type="region of interest" description="Disordered" evidence="7">
    <location>
        <begin position="1100"/>
        <end position="1686"/>
    </location>
</feature>
<evidence type="ECO:0000256" key="7">
    <source>
        <dbReference type="SAM" id="MobiDB-lite"/>
    </source>
</evidence>
<dbReference type="RefSeq" id="XP_006965656.1">
    <property type="nucleotide sequence ID" value="XM_006965594.1"/>
</dbReference>
<feature type="compositionally biased region" description="Basic residues" evidence="7">
    <location>
        <begin position="1515"/>
        <end position="1524"/>
    </location>
</feature>
<accession>G0RKB1</accession>
<feature type="compositionally biased region" description="Basic and acidic residues" evidence="7">
    <location>
        <begin position="1441"/>
        <end position="1450"/>
    </location>
</feature>
<feature type="compositionally biased region" description="Basic and acidic residues" evidence="7">
    <location>
        <begin position="1193"/>
        <end position="1216"/>
    </location>
</feature>
<feature type="compositionally biased region" description="Basic and acidic residues" evidence="7">
    <location>
        <begin position="1525"/>
        <end position="1546"/>
    </location>
</feature>